<dbReference type="AlphaFoldDB" id="A0A010SU62"/>
<accession>A0A010SU62</accession>
<comment type="caution">
    <text evidence="1">The sequence shown here is derived from an EMBL/GenBank/DDBJ whole genome shotgun (WGS) entry which is preliminary data.</text>
</comment>
<gene>
    <name evidence="1" type="ORF">HK44_020585</name>
</gene>
<dbReference type="EMBL" id="AFOY02000004">
    <property type="protein sequence ID" value="EXF96285.1"/>
    <property type="molecule type" value="Genomic_DNA"/>
</dbReference>
<evidence type="ECO:0000313" key="2">
    <source>
        <dbReference type="Proteomes" id="UP000022611"/>
    </source>
</evidence>
<proteinExistence type="predicted"/>
<dbReference type="RefSeq" id="WP_019689933.1">
    <property type="nucleotide sequence ID" value="NZ_AFOY02000004.1"/>
</dbReference>
<organism evidence="1 2">
    <name type="scientific">Pseudomonas fluorescens HK44</name>
    <dbReference type="NCBI Taxonomy" id="1042209"/>
    <lineage>
        <taxon>Bacteria</taxon>
        <taxon>Pseudomonadati</taxon>
        <taxon>Pseudomonadota</taxon>
        <taxon>Gammaproteobacteria</taxon>
        <taxon>Pseudomonadales</taxon>
        <taxon>Pseudomonadaceae</taxon>
        <taxon>Pseudomonas</taxon>
    </lineage>
</organism>
<reference evidence="1 2" key="1">
    <citation type="journal article" date="2011" name="J. Bacteriol.">
        <title>Draft genome sequence of the polycyclic aromatic hydrocarbon-degrading, genetically engineered bioluminescent bioreporter Pseudomonas fluorescens HK44.</title>
        <authorList>
            <person name="Chauhan A."/>
            <person name="Layton A.C."/>
            <person name="Williams D.E."/>
            <person name="Smartt A.E."/>
            <person name="Ripp S."/>
            <person name="Karpinets T.V."/>
            <person name="Brown S.D."/>
            <person name="Sayler G.S."/>
        </authorList>
    </citation>
    <scope>NUCLEOTIDE SEQUENCE [LARGE SCALE GENOMIC DNA]</scope>
    <source>
        <strain evidence="1 2">HK44</strain>
    </source>
</reference>
<sequence length="127" mass="12738">MSLLNSLIAWIAKHFTESKTMTDTNDGAPAAEMTVNDLQATLAPAAAPALLDAGSASPASEPVDLLGLAAVAVKLVDPAAAPAVDAVLALDAMIPAGTITKLETILGALGHELPAFWAEAVALAKKA</sequence>
<dbReference type="HOGENOM" id="CLU_1968648_0_0_6"/>
<name>A0A010SU62_PSEFL</name>
<dbReference type="PATRIC" id="fig|1042209.11.peg.642"/>
<evidence type="ECO:0000313" key="1">
    <source>
        <dbReference type="EMBL" id="EXF96285.1"/>
    </source>
</evidence>
<protein>
    <submittedName>
        <fullName evidence="1">Uncharacterized protein</fullName>
    </submittedName>
</protein>
<dbReference type="Proteomes" id="UP000022611">
    <property type="component" value="Unassembled WGS sequence"/>
</dbReference>